<organism evidence="3 4">
    <name type="scientific">Teladorsagia circumcincta</name>
    <name type="common">Brown stomach worm</name>
    <name type="synonym">Ostertagia circumcincta</name>
    <dbReference type="NCBI Taxonomy" id="45464"/>
    <lineage>
        <taxon>Eukaryota</taxon>
        <taxon>Metazoa</taxon>
        <taxon>Ecdysozoa</taxon>
        <taxon>Nematoda</taxon>
        <taxon>Chromadorea</taxon>
        <taxon>Rhabditida</taxon>
        <taxon>Rhabditina</taxon>
        <taxon>Rhabditomorpha</taxon>
        <taxon>Strongyloidea</taxon>
        <taxon>Trichostrongylidae</taxon>
        <taxon>Teladorsagia</taxon>
    </lineage>
</organism>
<dbReference type="InterPro" id="IPR041588">
    <property type="entry name" value="Integrase_H2C2"/>
</dbReference>
<dbReference type="AlphaFoldDB" id="A0A2G9UUZ8"/>
<dbReference type="GO" id="GO:0015074">
    <property type="term" value="P:DNA integration"/>
    <property type="evidence" value="ECO:0007669"/>
    <property type="project" value="InterPro"/>
</dbReference>
<sequence length="395" mass="45410">MLKEDPDFEQLIAAVEEGRSIEVRLPRLDKKLSSADFLIENSQLKLICENGSLVTVVPRQCRKEIFHEHHHGIMAGHFNAHKMYNQLKKIVFWPGMRQDVTRWYKECQKCFLTNVKKLNVPPLKPSFSSRPFQVIGVDVLEMGPTSSGNRYIVTIIDQFTKYLGAYAVPNKKAETIAEVLFSKWICEQGRWPETILSDRGTEFENSTTKALCSIMNITQKFTKGYCPRENGLTERVNGTISRMLKKKTVIPAEWDKILPQVVYAYNATPHDATRESPHFLLYGHDPHYPSDVVPTTELSPNLVDYDQYKTEFLNGLKLARECIDEYEKKTVISAALAEHTASIDRNVCATLFKTLIETQWDKRSTSTCLLWDAPRTRPTEDAKELVWVFKLYDPL</sequence>
<gene>
    <name evidence="3" type="ORF">TELCIR_03925</name>
</gene>
<dbReference type="OrthoDB" id="5858386at2759"/>
<dbReference type="SUPFAM" id="SSF53098">
    <property type="entry name" value="Ribonuclease H-like"/>
    <property type="match status" value="1"/>
</dbReference>
<dbReference type="Gene3D" id="3.30.420.10">
    <property type="entry name" value="Ribonuclease H-like superfamily/Ribonuclease H"/>
    <property type="match status" value="1"/>
</dbReference>
<evidence type="ECO:0000256" key="1">
    <source>
        <dbReference type="ARBA" id="ARBA00012493"/>
    </source>
</evidence>
<dbReference type="InterPro" id="IPR012337">
    <property type="entry name" value="RNaseH-like_sf"/>
</dbReference>
<accession>A0A2G9UUZ8</accession>
<dbReference type="PANTHER" id="PTHR37984:SF15">
    <property type="entry name" value="INTEGRASE CATALYTIC DOMAIN-CONTAINING PROTEIN"/>
    <property type="match status" value="1"/>
</dbReference>
<dbReference type="Proteomes" id="UP000230423">
    <property type="component" value="Unassembled WGS sequence"/>
</dbReference>
<dbReference type="FunFam" id="3.30.420.10:FF:000032">
    <property type="entry name" value="Retrovirus-related Pol polyprotein from transposon 297-like Protein"/>
    <property type="match status" value="1"/>
</dbReference>
<dbReference type="Pfam" id="PF00665">
    <property type="entry name" value="rve"/>
    <property type="match status" value="1"/>
</dbReference>
<dbReference type="GO" id="GO:0003964">
    <property type="term" value="F:RNA-directed DNA polymerase activity"/>
    <property type="evidence" value="ECO:0007669"/>
    <property type="project" value="UniProtKB-EC"/>
</dbReference>
<dbReference type="FunFam" id="1.10.340.70:FF:000001">
    <property type="entry name" value="Retrovirus-related Pol polyprotein from transposon gypsy-like Protein"/>
    <property type="match status" value="1"/>
</dbReference>
<protein>
    <recommendedName>
        <fullName evidence="1">RNA-directed DNA polymerase</fullName>
        <ecNumber evidence="1">2.7.7.49</ecNumber>
    </recommendedName>
</protein>
<dbReference type="EMBL" id="KZ345337">
    <property type="protein sequence ID" value="PIO74078.1"/>
    <property type="molecule type" value="Genomic_DNA"/>
</dbReference>
<dbReference type="EC" id="2.7.7.49" evidence="1"/>
<evidence type="ECO:0000313" key="4">
    <source>
        <dbReference type="Proteomes" id="UP000230423"/>
    </source>
</evidence>
<name>A0A2G9UUZ8_TELCI</name>
<dbReference type="GO" id="GO:0003676">
    <property type="term" value="F:nucleic acid binding"/>
    <property type="evidence" value="ECO:0007669"/>
    <property type="project" value="InterPro"/>
</dbReference>
<reference evidence="3 4" key="1">
    <citation type="submission" date="2015-09" db="EMBL/GenBank/DDBJ databases">
        <title>Draft genome of the parasitic nematode Teladorsagia circumcincta isolate WARC Sus (inbred).</title>
        <authorList>
            <person name="Mitreva M."/>
        </authorList>
    </citation>
    <scope>NUCLEOTIDE SEQUENCE [LARGE SCALE GENOMIC DNA]</scope>
    <source>
        <strain evidence="3 4">S</strain>
    </source>
</reference>
<keyword evidence="4" id="KW-1185">Reference proteome</keyword>
<evidence type="ECO:0000313" key="3">
    <source>
        <dbReference type="EMBL" id="PIO74078.1"/>
    </source>
</evidence>
<dbReference type="Gene3D" id="1.10.340.70">
    <property type="match status" value="1"/>
</dbReference>
<dbReference type="Pfam" id="PF17921">
    <property type="entry name" value="Integrase_H2C2"/>
    <property type="match status" value="1"/>
</dbReference>
<dbReference type="InterPro" id="IPR036397">
    <property type="entry name" value="RNaseH_sf"/>
</dbReference>
<dbReference type="PANTHER" id="PTHR37984">
    <property type="entry name" value="PROTEIN CBG26694"/>
    <property type="match status" value="1"/>
</dbReference>
<evidence type="ECO:0000259" key="2">
    <source>
        <dbReference type="PROSITE" id="PS50994"/>
    </source>
</evidence>
<dbReference type="PROSITE" id="PS50994">
    <property type="entry name" value="INTEGRASE"/>
    <property type="match status" value="1"/>
</dbReference>
<proteinExistence type="predicted"/>
<feature type="domain" description="Integrase catalytic" evidence="2">
    <location>
        <begin position="127"/>
        <end position="285"/>
    </location>
</feature>
<dbReference type="InterPro" id="IPR050951">
    <property type="entry name" value="Retrovirus_Pol_polyprotein"/>
</dbReference>
<dbReference type="InterPro" id="IPR001584">
    <property type="entry name" value="Integrase_cat-core"/>
</dbReference>